<protein>
    <submittedName>
        <fullName evidence="2">Uncharacterized protein</fullName>
    </submittedName>
</protein>
<dbReference type="EMBL" id="FOQY01000041">
    <property type="protein sequence ID" value="SFK91621.1"/>
    <property type="molecule type" value="Genomic_DNA"/>
</dbReference>
<evidence type="ECO:0000313" key="2">
    <source>
        <dbReference type="EMBL" id="SFK91621.1"/>
    </source>
</evidence>
<feature type="region of interest" description="Disordered" evidence="1">
    <location>
        <begin position="29"/>
        <end position="60"/>
    </location>
</feature>
<evidence type="ECO:0000256" key="1">
    <source>
        <dbReference type="SAM" id="MobiDB-lite"/>
    </source>
</evidence>
<sequence>MTARTPRPPRPTWFERTVLDRLDAWRRSTAEQESAAAEHLAGILPAEHAGPNPYETGRTA</sequence>
<dbReference type="Proteomes" id="UP000199111">
    <property type="component" value="Unassembled WGS sequence"/>
</dbReference>
<gene>
    <name evidence="2" type="ORF">SAMN05216275_14114</name>
</gene>
<dbReference type="AlphaFoldDB" id="A0A1I4DIC8"/>
<evidence type="ECO:0000313" key="3">
    <source>
        <dbReference type="Proteomes" id="UP000199111"/>
    </source>
</evidence>
<organism evidence="2 3">
    <name type="scientific">Streptosporangium canum</name>
    <dbReference type="NCBI Taxonomy" id="324952"/>
    <lineage>
        <taxon>Bacteria</taxon>
        <taxon>Bacillati</taxon>
        <taxon>Actinomycetota</taxon>
        <taxon>Actinomycetes</taxon>
        <taxon>Streptosporangiales</taxon>
        <taxon>Streptosporangiaceae</taxon>
        <taxon>Streptosporangium</taxon>
    </lineage>
</organism>
<accession>A0A1I4DIC8</accession>
<dbReference type="GeneID" id="96304018"/>
<name>A0A1I4DIC8_9ACTN</name>
<keyword evidence="3" id="KW-1185">Reference proteome</keyword>
<dbReference type="RefSeq" id="WP_143121236.1">
    <property type="nucleotide sequence ID" value="NZ_FOQY01000041.1"/>
</dbReference>
<proteinExistence type="predicted"/>
<reference evidence="3" key="1">
    <citation type="submission" date="2016-10" db="EMBL/GenBank/DDBJ databases">
        <authorList>
            <person name="Varghese N."/>
            <person name="Submissions S."/>
        </authorList>
    </citation>
    <scope>NUCLEOTIDE SEQUENCE [LARGE SCALE GENOMIC DNA]</scope>
    <source>
        <strain evidence="3">CGMCC 4.2126</strain>
    </source>
</reference>